<organism evidence="3 4">
    <name type="scientific">Fulvimonas soli</name>
    <dbReference type="NCBI Taxonomy" id="155197"/>
    <lineage>
        <taxon>Bacteria</taxon>
        <taxon>Pseudomonadati</taxon>
        <taxon>Pseudomonadota</taxon>
        <taxon>Gammaproteobacteria</taxon>
        <taxon>Lysobacterales</taxon>
        <taxon>Rhodanobacteraceae</taxon>
        <taxon>Fulvimonas</taxon>
    </lineage>
</organism>
<reference evidence="3 4" key="1">
    <citation type="submission" date="2018-05" db="EMBL/GenBank/DDBJ databases">
        <title>Genomic Encyclopedia of Type Strains, Phase IV (KMG-IV): sequencing the most valuable type-strain genomes for metagenomic binning, comparative biology and taxonomic classification.</title>
        <authorList>
            <person name="Goeker M."/>
        </authorList>
    </citation>
    <scope>NUCLEOTIDE SEQUENCE [LARGE SCALE GENOMIC DNA]</scope>
    <source>
        <strain evidence="3 4">DSM 14263</strain>
    </source>
</reference>
<keyword evidence="2" id="KW-0472">Membrane</keyword>
<dbReference type="OrthoDB" id="5958915at2"/>
<keyword evidence="2" id="KW-1133">Transmembrane helix</keyword>
<accession>A0A316I5L6</accession>
<name>A0A316I5L6_9GAMM</name>
<feature type="region of interest" description="Disordered" evidence="1">
    <location>
        <begin position="62"/>
        <end position="81"/>
    </location>
</feature>
<dbReference type="RefSeq" id="WP_109723889.1">
    <property type="nucleotide sequence ID" value="NZ_MSZV01000089.1"/>
</dbReference>
<feature type="transmembrane region" description="Helical" evidence="2">
    <location>
        <begin position="21"/>
        <end position="41"/>
    </location>
</feature>
<dbReference type="AlphaFoldDB" id="A0A316I5L6"/>
<dbReference type="EMBL" id="QGHC01000008">
    <property type="protein sequence ID" value="PWK85757.1"/>
    <property type="molecule type" value="Genomic_DNA"/>
</dbReference>
<feature type="compositionally biased region" description="Pro residues" evidence="1">
    <location>
        <begin position="69"/>
        <end position="81"/>
    </location>
</feature>
<keyword evidence="2" id="KW-0812">Transmembrane</keyword>
<sequence length="81" mass="8420">MPRRSEPAPAAAAAAWYRQPVLWLGAAIFAASLAGCVWLIVLGARHADAPVDTATPHAVLGVPARAPARPAPPAARPEPRR</sequence>
<dbReference type="Proteomes" id="UP000245812">
    <property type="component" value="Unassembled WGS sequence"/>
</dbReference>
<comment type="caution">
    <text evidence="3">The sequence shown here is derived from an EMBL/GenBank/DDBJ whole genome shotgun (WGS) entry which is preliminary data.</text>
</comment>
<proteinExistence type="predicted"/>
<keyword evidence="4" id="KW-1185">Reference proteome</keyword>
<gene>
    <name evidence="3" type="ORF">C7456_10852</name>
</gene>
<evidence type="ECO:0000313" key="3">
    <source>
        <dbReference type="EMBL" id="PWK85757.1"/>
    </source>
</evidence>
<evidence type="ECO:0000256" key="2">
    <source>
        <dbReference type="SAM" id="Phobius"/>
    </source>
</evidence>
<evidence type="ECO:0000313" key="4">
    <source>
        <dbReference type="Proteomes" id="UP000245812"/>
    </source>
</evidence>
<evidence type="ECO:0000256" key="1">
    <source>
        <dbReference type="SAM" id="MobiDB-lite"/>
    </source>
</evidence>
<protein>
    <submittedName>
        <fullName evidence="3">Uncharacterized protein</fullName>
    </submittedName>
</protein>